<reference evidence="1 2" key="1">
    <citation type="submission" date="2019-05" db="EMBL/GenBank/DDBJ databases">
        <title>Another draft genome of Portunus trituberculatus and its Hox gene families provides insights of decapod evolution.</title>
        <authorList>
            <person name="Jeong J.-H."/>
            <person name="Song I."/>
            <person name="Kim S."/>
            <person name="Choi T."/>
            <person name="Kim D."/>
            <person name="Ryu S."/>
            <person name="Kim W."/>
        </authorList>
    </citation>
    <scope>NUCLEOTIDE SEQUENCE [LARGE SCALE GENOMIC DNA]</scope>
    <source>
        <tissue evidence="1">Muscle</tissue>
    </source>
</reference>
<sequence length="76" mass="8859">MGRCSYNETDPAERLLFMWLWSGGVSFRSIAKHTRRSPTTVRRRDSLKIRDIKDRIRQEDIHNRTNVLLACAGVLS</sequence>
<accession>A0A5B7I8R9</accession>
<proteinExistence type="predicted"/>
<gene>
    <name evidence="1" type="ORF">E2C01_074721</name>
</gene>
<name>A0A5B7I8R9_PORTR</name>
<keyword evidence="2" id="KW-1185">Reference proteome</keyword>
<evidence type="ECO:0000313" key="1">
    <source>
        <dbReference type="EMBL" id="MPC80152.1"/>
    </source>
</evidence>
<comment type="caution">
    <text evidence="1">The sequence shown here is derived from an EMBL/GenBank/DDBJ whole genome shotgun (WGS) entry which is preliminary data.</text>
</comment>
<dbReference type="EMBL" id="VSRR010053173">
    <property type="protein sequence ID" value="MPC80152.1"/>
    <property type="molecule type" value="Genomic_DNA"/>
</dbReference>
<dbReference type="AlphaFoldDB" id="A0A5B7I8R9"/>
<protein>
    <recommendedName>
        <fullName evidence="3">Transposase IS30-like HTH domain-containing protein</fullName>
    </recommendedName>
</protein>
<organism evidence="1 2">
    <name type="scientific">Portunus trituberculatus</name>
    <name type="common">Swimming crab</name>
    <name type="synonym">Neptunus trituberculatus</name>
    <dbReference type="NCBI Taxonomy" id="210409"/>
    <lineage>
        <taxon>Eukaryota</taxon>
        <taxon>Metazoa</taxon>
        <taxon>Ecdysozoa</taxon>
        <taxon>Arthropoda</taxon>
        <taxon>Crustacea</taxon>
        <taxon>Multicrustacea</taxon>
        <taxon>Malacostraca</taxon>
        <taxon>Eumalacostraca</taxon>
        <taxon>Eucarida</taxon>
        <taxon>Decapoda</taxon>
        <taxon>Pleocyemata</taxon>
        <taxon>Brachyura</taxon>
        <taxon>Eubrachyura</taxon>
        <taxon>Portunoidea</taxon>
        <taxon>Portunidae</taxon>
        <taxon>Portuninae</taxon>
        <taxon>Portunus</taxon>
    </lineage>
</organism>
<evidence type="ECO:0000313" key="2">
    <source>
        <dbReference type="Proteomes" id="UP000324222"/>
    </source>
</evidence>
<dbReference type="Proteomes" id="UP000324222">
    <property type="component" value="Unassembled WGS sequence"/>
</dbReference>
<evidence type="ECO:0008006" key="3">
    <source>
        <dbReference type="Google" id="ProtNLM"/>
    </source>
</evidence>